<evidence type="ECO:0000313" key="1">
    <source>
        <dbReference type="EMBL" id="CAL1405209.1"/>
    </source>
</evidence>
<accession>A0AAV2G3I9</accession>
<keyword evidence="2" id="KW-1185">Reference proteome</keyword>
<dbReference type="Proteomes" id="UP001497516">
    <property type="component" value="Chromosome 8"/>
</dbReference>
<name>A0AAV2G3I9_9ROSI</name>
<reference evidence="1 2" key="1">
    <citation type="submission" date="2024-04" db="EMBL/GenBank/DDBJ databases">
        <authorList>
            <person name="Fracassetti M."/>
        </authorList>
    </citation>
    <scope>NUCLEOTIDE SEQUENCE [LARGE SCALE GENOMIC DNA]</scope>
</reference>
<dbReference type="AlphaFoldDB" id="A0AAV2G3I9"/>
<proteinExistence type="predicted"/>
<gene>
    <name evidence="1" type="ORF">LTRI10_LOCUS45010</name>
</gene>
<protein>
    <submittedName>
        <fullName evidence="1">Uncharacterized protein</fullName>
    </submittedName>
</protein>
<dbReference type="EMBL" id="OZ034821">
    <property type="protein sequence ID" value="CAL1405209.1"/>
    <property type="molecule type" value="Genomic_DNA"/>
</dbReference>
<evidence type="ECO:0000313" key="2">
    <source>
        <dbReference type="Proteomes" id="UP001497516"/>
    </source>
</evidence>
<organism evidence="1 2">
    <name type="scientific">Linum trigynum</name>
    <dbReference type="NCBI Taxonomy" id="586398"/>
    <lineage>
        <taxon>Eukaryota</taxon>
        <taxon>Viridiplantae</taxon>
        <taxon>Streptophyta</taxon>
        <taxon>Embryophyta</taxon>
        <taxon>Tracheophyta</taxon>
        <taxon>Spermatophyta</taxon>
        <taxon>Magnoliopsida</taxon>
        <taxon>eudicotyledons</taxon>
        <taxon>Gunneridae</taxon>
        <taxon>Pentapetalae</taxon>
        <taxon>rosids</taxon>
        <taxon>fabids</taxon>
        <taxon>Malpighiales</taxon>
        <taxon>Linaceae</taxon>
        <taxon>Linum</taxon>
    </lineage>
</organism>
<sequence length="89" mass="9653">MTISGQHSGIWDHDERGLATEGEAVRLLTSEKEDLSGFRSSTMKKAYPAMVVEARSTTEEGEAGLLTSKKEYIYSLVVVPPLLSSIAHG</sequence>